<gene>
    <name evidence="1" type="ORF">BDV23DRAFT_143617</name>
</gene>
<sequence>MCVSRICLKTSFVCGNQWQRVLVAFMHPASLSDSEGVIYAFLFSLLTWMGACHFAVYLVLQHHPLLSFLSAFLNVCLLACLTQEAKPAHNPGKTRTKKKSGMMLGFHLLFHPTL</sequence>
<accession>A0A5N6G174</accession>
<dbReference type="AlphaFoldDB" id="A0A5N7CPU0"/>
<name>A0A5N7CPU0_PETAA</name>
<accession>A0A5N7CPU0</accession>
<organism evidence="1">
    <name type="scientific">Petromyces alliaceus</name>
    <name type="common">Aspergillus alliaceus</name>
    <dbReference type="NCBI Taxonomy" id="209559"/>
    <lineage>
        <taxon>Eukaryota</taxon>
        <taxon>Fungi</taxon>
        <taxon>Dikarya</taxon>
        <taxon>Ascomycota</taxon>
        <taxon>Pezizomycotina</taxon>
        <taxon>Eurotiomycetes</taxon>
        <taxon>Eurotiomycetidae</taxon>
        <taxon>Eurotiales</taxon>
        <taxon>Aspergillaceae</taxon>
        <taxon>Aspergillus</taxon>
        <taxon>Aspergillus subgen. Circumdati</taxon>
    </lineage>
</organism>
<proteinExistence type="predicted"/>
<dbReference type="Proteomes" id="UP000326877">
    <property type="component" value="Unassembled WGS sequence"/>
</dbReference>
<protein>
    <submittedName>
        <fullName evidence="1">Uncharacterized protein</fullName>
    </submittedName>
</protein>
<reference evidence="1" key="1">
    <citation type="submission" date="2019-04" db="EMBL/GenBank/DDBJ databases">
        <title>Friends and foes A comparative genomics studyof 23 Aspergillus species from section Flavi.</title>
        <authorList>
            <consortium name="DOE Joint Genome Institute"/>
            <person name="Kjaerbolling I."/>
            <person name="Vesth T."/>
            <person name="Frisvad J.C."/>
            <person name="Nybo J.L."/>
            <person name="Theobald S."/>
            <person name="Kildgaard S."/>
            <person name="Isbrandt T."/>
            <person name="Kuo A."/>
            <person name="Sato A."/>
            <person name="Lyhne E.K."/>
            <person name="Kogle M.E."/>
            <person name="Wiebenga A."/>
            <person name="Kun R.S."/>
            <person name="Lubbers R.J."/>
            <person name="Makela M.R."/>
            <person name="Barry K."/>
            <person name="Chovatia M."/>
            <person name="Clum A."/>
            <person name="Daum C."/>
            <person name="Haridas S."/>
            <person name="He G."/>
            <person name="LaButti K."/>
            <person name="Lipzen A."/>
            <person name="Mondo S."/>
            <person name="Riley R."/>
            <person name="Salamov A."/>
            <person name="Simmons B.A."/>
            <person name="Magnuson J.K."/>
            <person name="Henrissat B."/>
            <person name="Mortensen U.H."/>
            <person name="Larsen T.O."/>
            <person name="Devries R.P."/>
            <person name="Grigoriev I.V."/>
            <person name="Machida M."/>
            <person name="Baker S.E."/>
            <person name="Andersen M.R."/>
        </authorList>
    </citation>
    <scope>NUCLEOTIDE SEQUENCE [LARGE SCALE GENOMIC DNA]</scope>
    <source>
        <strain evidence="1">IBT 14317</strain>
    </source>
</reference>
<dbReference type="EMBL" id="ML735215">
    <property type="protein sequence ID" value="KAE8396226.1"/>
    <property type="molecule type" value="Genomic_DNA"/>
</dbReference>
<evidence type="ECO:0000313" key="1">
    <source>
        <dbReference type="EMBL" id="KAE8396226.1"/>
    </source>
</evidence>